<proteinExistence type="predicted"/>
<evidence type="ECO:0000313" key="2">
    <source>
        <dbReference type="EMBL" id="AVQ01024.1"/>
    </source>
</evidence>
<dbReference type="RefSeq" id="WP_013077879.1">
    <property type="nucleotide sequence ID" value="NZ_CP027850.1"/>
</dbReference>
<organism evidence="2 3">
    <name type="scientific">Caulobacter segnis</name>
    <dbReference type="NCBI Taxonomy" id="88688"/>
    <lineage>
        <taxon>Bacteria</taxon>
        <taxon>Pseudomonadati</taxon>
        <taxon>Pseudomonadota</taxon>
        <taxon>Alphaproteobacteria</taxon>
        <taxon>Caulobacterales</taxon>
        <taxon>Caulobacteraceae</taxon>
        <taxon>Caulobacter</taxon>
    </lineage>
</organism>
<dbReference type="EMBL" id="CP027850">
    <property type="protein sequence ID" value="AVQ01024.1"/>
    <property type="molecule type" value="Genomic_DNA"/>
</dbReference>
<protein>
    <submittedName>
        <fullName evidence="2">Uncharacterized protein</fullName>
    </submittedName>
</protein>
<feature type="chain" id="PRO_5046884612" evidence="1">
    <location>
        <begin position="26"/>
        <end position="116"/>
    </location>
</feature>
<sequence>MKKILIPIVTVSALAAATLPAVASAQPVNQRQDQLERRIDMGQRNGALTRSEANRLRAELRDTERLEHRYRRNGLNNWERADLDRRFDRISAQIRYERHDRDYGYGYGDHRGPGRW</sequence>
<keyword evidence="3" id="KW-1185">Reference proteome</keyword>
<evidence type="ECO:0000256" key="1">
    <source>
        <dbReference type="SAM" id="SignalP"/>
    </source>
</evidence>
<feature type="signal peptide" evidence="1">
    <location>
        <begin position="1"/>
        <end position="25"/>
    </location>
</feature>
<keyword evidence="1" id="KW-0732">Signal</keyword>
<accession>A0ABN5IPY0</accession>
<reference evidence="2 3" key="1">
    <citation type="journal article" date="2015" name="Biotechnol. Bioeng.">
        <title>Genome sequence and phenotypic characterization of Caulobacter segnis.</title>
        <authorList>
            <person name="Patel S."/>
            <person name="Fletcher B."/>
            <person name="Scott D.C."/>
            <person name="Ely B."/>
        </authorList>
    </citation>
    <scope>NUCLEOTIDE SEQUENCE [LARGE SCALE GENOMIC DNA]</scope>
    <source>
        <strain evidence="2 3">TK0059</strain>
    </source>
</reference>
<evidence type="ECO:0000313" key="3">
    <source>
        <dbReference type="Proteomes" id="UP000240527"/>
    </source>
</evidence>
<dbReference type="Proteomes" id="UP000240527">
    <property type="component" value="Chromosome"/>
</dbReference>
<name>A0ABN5IPY0_9CAUL</name>
<gene>
    <name evidence="2" type="ORF">B7G68_03570</name>
</gene>